<sequence length="225" mass="22946">MKDVNAAGERLVDRLIEFGISGGGPMKGAVEVADEHLIAAGGDREEAVRRLIATHVRLAAGSGFVTGLGGIATLPVSVPAAMAGLYVVATRMSAGIAHLRGYDVRTEEVHSAILISLLGSAGAATLKKAGVEIGKKSTAAALNRLPGKVLIELNKKVGYRLVTKAGEKGVVNLSKLVPLVGGPIGATIDGLGCRTIATYAMSVFPVLGSNVFVVPGTVVSEEPKS</sequence>
<gene>
    <name evidence="2" type="ORF">I4I82_23995</name>
</gene>
<name>A0ABS6UFS5_9PSEU</name>
<dbReference type="Proteomes" id="UP000694300">
    <property type="component" value="Unassembled WGS sequence"/>
</dbReference>
<evidence type="ECO:0000313" key="2">
    <source>
        <dbReference type="EMBL" id="MBW0130709.1"/>
    </source>
</evidence>
<keyword evidence="1" id="KW-0812">Transmembrane</keyword>
<keyword evidence="1" id="KW-1133">Transmembrane helix</keyword>
<protein>
    <submittedName>
        <fullName evidence="2">EcsC family protein</fullName>
    </submittedName>
</protein>
<dbReference type="InterPro" id="IPR024787">
    <property type="entry name" value="EcsC"/>
</dbReference>
<comment type="caution">
    <text evidence="2">The sequence shown here is derived from an EMBL/GenBank/DDBJ whole genome shotgun (WGS) entry which is preliminary data.</text>
</comment>
<evidence type="ECO:0000313" key="3">
    <source>
        <dbReference type="Proteomes" id="UP000694300"/>
    </source>
</evidence>
<accession>A0ABS6UFS5</accession>
<proteinExistence type="predicted"/>
<dbReference type="Pfam" id="PF12787">
    <property type="entry name" value="EcsC"/>
    <property type="match status" value="1"/>
</dbReference>
<dbReference type="EMBL" id="JADQDF010000001">
    <property type="protein sequence ID" value="MBW0130709.1"/>
    <property type="molecule type" value="Genomic_DNA"/>
</dbReference>
<organism evidence="2 3">
    <name type="scientific">Pseudonocardia oceani</name>
    <dbReference type="NCBI Taxonomy" id="2792013"/>
    <lineage>
        <taxon>Bacteria</taxon>
        <taxon>Bacillati</taxon>
        <taxon>Actinomycetota</taxon>
        <taxon>Actinomycetes</taxon>
        <taxon>Pseudonocardiales</taxon>
        <taxon>Pseudonocardiaceae</taxon>
        <taxon>Pseudonocardia</taxon>
    </lineage>
</organism>
<keyword evidence="1" id="KW-0472">Membrane</keyword>
<reference evidence="2 3" key="1">
    <citation type="submission" date="2020-11" db="EMBL/GenBank/DDBJ databases">
        <title>Pseudonocardia abyssalis sp. nov. and Pseudonocardia oceani sp. nov., description and phylogenomic analysis of two novel actinomycetes isolated from the deep Southern Ocean.</title>
        <authorList>
            <person name="Parra J."/>
        </authorList>
    </citation>
    <scope>NUCLEOTIDE SEQUENCE [LARGE SCALE GENOMIC DNA]</scope>
    <source>
        <strain evidence="3">KRD185</strain>
    </source>
</reference>
<feature type="transmembrane region" description="Helical" evidence="1">
    <location>
        <begin position="58"/>
        <end position="89"/>
    </location>
</feature>
<dbReference type="RefSeq" id="WP_218590839.1">
    <property type="nucleotide sequence ID" value="NZ_JADQDF010000001.1"/>
</dbReference>
<evidence type="ECO:0000256" key="1">
    <source>
        <dbReference type="SAM" id="Phobius"/>
    </source>
</evidence>
<keyword evidence="3" id="KW-1185">Reference proteome</keyword>